<dbReference type="Proteomes" id="UP000255549">
    <property type="component" value="Unassembled WGS sequence"/>
</dbReference>
<protein>
    <submittedName>
        <fullName evidence="2">Putative phage-associated protein</fullName>
    </submittedName>
</protein>
<evidence type="ECO:0000313" key="2">
    <source>
        <dbReference type="EMBL" id="SUM46858.1"/>
    </source>
</evidence>
<dbReference type="RefSeq" id="WP_096559744.1">
    <property type="nucleotide sequence ID" value="NZ_PPQH01000006.1"/>
</dbReference>
<gene>
    <name evidence="2" type="ORF">NCTC11048_01925</name>
</gene>
<evidence type="ECO:0000259" key="1">
    <source>
        <dbReference type="Pfam" id="PF13274"/>
    </source>
</evidence>
<dbReference type="AlphaFoldDB" id="A0A380G9B9"/>
<reference evidence="2 3" key="1">
    <citation type="submission" date="2018-06" db="EMBL/GenBank/DDBJ databases">
        <authorList>
            <consortium name="Pathogen Informatics"/>
            <person name="Doyle S."/>
        </authorList>
    </citation>
    <scope>NUCLEOTIDE SEQUENCE [LARGE SCALE GENOMIC DNA]</scope>
    <source>
        <strain evidence="3">NCTC 11048</strain>
    </source>
</reference>
<accession>A0A380G9B9</accession>
<dbReference type="Pfam" id="PF13274">
    <property type="entry name" value="SocA_Panacea"/>
    <property type="match status" value="1"/>
</dbReference>
<dbReference type="InterPro" id="IPR025272">
    <property type="entry name" value="SocA_Panacea"/>
</dbReference>
<name>A0A380G9B9_STAIN</name>
<dbReference type="OrthoDB" id="9799173at2"/>
<feature type="domain" description="Antitoxin SocA-like Panacea" evidence="1">
    <location>
        <begin position="12"/>
        <end position="103"/>
    </location>
</feature>
<evidence type="ECO:0000313" key="3">
    <source>
        <dbReference type="Proteomes" id="UP000255549"/>
    </source>
</evidence>
<proteinExistence type="predicted"/>
<keyword evidence="3" id="KW-1185">Reference proteome</keyword>
<dbReference type="EMBL" id="UHDP01000003">
    <property type="protein sequence ID" value="SUM46858.1"/>
    <property type="molecule type" value="Genomic_DNA"/>
</dbReference>
<sequence>MNTPVTNLQIKKIIYFTLGFMIEDNREIAKNLFEQDEMQAWLYGPVVPSIYSQYKVYKNRPIEDEGKSVNELNNQKVNYIIDALIDVDPFKLVEISHKHDFWKKYEREIREDNMRPTYRFSDIEEAFHGA</sequence>
<organism evidence="2 3">
    <name type="scientific">Staphylococcus intermedius NCTC 11048</name>
    <dbReference type="NCBI Taxonomy" id="1141106"/>
    <lineage>
        <taxon>Bacteria</taxon>
        <taxon>Bacillati</taxon>
        <taxon>Bacillota</taxon>
        <taxon>Bacilli</taxon>
        <taxon>Bacillales</taxon>
        <taxon>Staphylococcaceae</taxon>
        <taxon>Staphylococcus</taxon>
        <taxon>Staphylococcus intermedius group</taxon>
    </lineage>
</organism>